<reference evidence="11" key="1">
    <citation type="submission" date="2018-05" db="EMBL/GenBank/DDBJ databases">
        <authorList>
            <person name="Lanie J.A."/>
            <person name="Ng W.-L."/>
            <person name="Kazmierczak K.M."/>
            <person name="Andrzejewski T.M."/>
            <person name="Davidsen T.M."/>
            <person name="Wayne K.J."/>
            <person name="Tettelin H."/>
            <person name="Glass J.I."/>
            <person name="Rusch D."/>
            <person name="Podicherti R."/>
            <person name="Tsui H.-C.T."/>
            <person name="Winkler M.E."/>
        </authorList>
    </citation>
    <scope>NUCLEOTIDE SEQUENCE</scope>
</reference>
<dbReference type="Gene3D" id="3.90.190.20">
    <property type="entry name" value="Mur ligase, C-terminal domain"/>
    <property type="match status" value="1"/>
</dbReference>
<evidence type="ECO:0000256" key="1">
    <source>
        <dbReference type="ARBA" id="ARBA00001946"/>
    </source>
</evidence>
<dbReference type="FunFam" id="3.40.1190.10:FF:000011">
    <property type="entry name" value="Folylpolyglutamate synthase/dihydrofolate synthase"/>
    <property type="match status" value="1"/>
</dbReference>
<dbReference type="InterPro" id="IPR018109">
    <property type="entry name" value="Folylpolyglutamate_synth_CS"/>
</dbReference>
<comment type="cofactor">
    <cofactor evidence="1">
        <name>Mg(2+)</name>
        <dbReference type="ChEBI" id="CHEBI:18420"/>
    </cofactor>
</comment>
<evidence type="ECO:0000256" key="3">
    <source>
        <dbReference type="ARBA" id="ARBA00013025"/>
    </source>
</evidence>
<evidence type="ECO:0000256" key="9">
    <source>
        <dbReference type="ARBA" id="ARBA00047493"/>
    </source>
</evidence>
<name>A0A381NBT6_9ZZZZ</name>
<keyword evidence="7" id="KW-0067">ATP-binding</keyword>
<evidence type="ECO:0000256" key="8">
    <source>
        <dbReference type="ARBA" id="ARBA00022842"/>
    </source>
</evidence>
<dbReference type="NCBIfam" id="TIGR01499">
    <property type="entry name" value="folC"/>
    <property type="match status" value="1"/>
</dbReference>
<evidence type="ECO:0000256" key="2">
    <source>
        <dbReference type="ARBA" id="ARBA00008276"/>
    </source>
</evidence>
<dbReference type="SUPFAM" id="SSF53623">
    <property type="entry name" value="MurD-like peptide ligases, catalytic domain"/>
    <property type="match status" value="1"/>
</dbReference>
<dbReference type="InterPro" id="IPR036615">
    <property type="entry name" value="Mur_ligase_C_dom_sf"/>
</dbReference>
<protein>
    <recommendedName>
        <fullName evidence="3">tetrahydrofolate synthase</fullName>
        <ecNumber evidence="3">6.3.2.17</ecNumber>
    </recommendedName>
</protein>
<comment type="catalytic activity">
    <reaction evidence="9">
        <text>(6S)-5,6,7,8-tetrahydrofolyl-(gamma-L-Glu)(n) + L-glutamate + ATP = (6S)-5,6,7,8-tetrahydrofolyl-(gamma-L-Glu)(n+1) + ADP + phosphate + H(+)</text>
        <dbReference type="Rhea" id="RHEA:10580"/>
        <dbReference type="Rhea" id="RHEA-COMP:14738"/>
        <dbReference type="Rhea" id="RHEA-COMP:14740"/>
        <dbReference type="ChEBI" id="CHEBI:15378"/>
        <dbReference type="ChEBI" id="CHEBI:29985"/>
        <dbReference type="ChEBI" id="CHEBI:30616"/>
        <dbReference type="ChEBI" id="CHEBI:43474"/>
        <dbReference type="ChEBI" id="CHEBI:141005"/>
        <dbReference type="ChEBI" id="CHEBI:456216"/>
        <dbReference type="EC" id="6.3.2.17"/>
    </reaction>
</comment>
<dbReference type="GO" id="GO:0046872">
    <property type="term" value="F:metal ion binding"/>
    <property type="evidence" value="ECO:0007669"/>
    <property type="project" value="UniProtKB-KW"/>
</dbReference>
<evidence type="ECO:0000256" key="4">
    <source>
        <dbReference type="ARBA" id="ARBA00022598"/>
    </source>
</evidence>
<dbReference type="GO" id="GO:0005524">
    <property type="term" value="F:ATP binding"/>
    <property type="evidence" value="ECO:0007669"/>
    <property type="project" value="UniProtKB-KW"/>
</dbReference>
<feature type="domain" description="Mur ligase central" evidence="10">
    <location>
        <begin position="4"/>
        <end position="215"/>
    </location>
</feature>
<evidence type="ECO:0000256" key="5">
    <source>
        <dbReference type="ARBA" id="ARBA00022723"/>
    </source>
</evidence>
<dbReference type="InterPro" id="IPR013221">
    <property type="entry name" value="Mur_ligase_cen"/>
</dbReference>
<dbReference type="PROSITE" id="PS01012">
    <property type="entry name" value="FOLYLPOLYGLU_SYNT_2"/>
    <property type="match status" value="1"/>
</dbReference>
<accession>A0A381NBT6</accession>
<dbReference type="Pfam" id="PF08245">
    <property type="entry name" value="Mur_ligase_M"/>
    <property type="match status" value="1"/>
</dbReference>
<sequence>MIHVAGTNGKGSTCAMIASILHASGKNVGLYTSPHLIRFNERIRINGYPIPDKQIITFMKKVGPVVQEIESTFFETTTAMAFDYFKEQKVDVAVIETGLGGRLDSTNVIKPKVTVISHISMDHMDILGKDIEKIANEKAGIIKNNVPLIIAEQTPKVKNILLKKAKDKRASVTELGAISNISATTSGTSFQYKDDQYFTSLIGEHQASNAALAIECISQFEPELQNKIIHYGLRKVRWPARIQQLDDRLYYDVAHNEDGLAFFLKTIRSIFPDVPIIGLFCLKGDKDFNSLAENLSGQFSNLFVTTDQNRLLLSTEKVSEKLILLGIKNEPVDSVSSGINKLKELIKDAGVGVIFGSHYIAEEVFAEFEISFDSGVI</sequence>
<organism evidence="11">
    <name type="scientific">marine metagenome</name>
    <dbReference type="NCBI Taxonomy" id="408172"/>
    <lineage>
        <taxon>unclassified sequences</taxon>
        <taxon>metagenomes</taxon>
        <taxon>ecological metagenomes</taxon>
    </lineage>
</organism>
<keyword evidence="4" id="KW-0436">Ligase</keyword>
<dbReference type="InterPro" id="IPR036565">
    <property type="entry name" value="Mur-like_cat_sf"/>
</dbReference>
<proteinExistence type="inferred from homology"/>
<evidence type="ECO:0000256" key="7">
    <source>
        <dbReference type="ARBA" id="ARBA00022840"/>
    </source>
</evidence>
<dbReference type="InterPro" id="IPR001645">
    <property type="entry name" value="Folylpolyglutamate_synth"/>
</dbReference>
<dbReference type="GO" id="GO:0004326">
    <property type="term" value="F:tetrahydrofolylpolyglutamate synthase activity"/>
    <property type="evidence" value="ECO:0007669"/>
    <property type="project" value="UniProtKB-EC"/>
</dbReference>
<keyword evidence="6" id="KW-0547">Nucleotide-binding</keyword>
<keyword evidence="8" id="KW-0460">Magnesium</keyword>
<dbReference type="PANTHER" id="PTHR11136:SF0">
    <property type="entry name" value="DIHYDROFOLATE SYNTHETASE-RELATED"/>
    <property type="match status" value="1"/>
</dbReference>
<comment type="similarity">
    <text evidence="2">Belongs to the folylpolyglutamate synthase family.</text>
</comment>
<evidence type="ECO:0000313" key="11">
    <source>
        <dbReference type="EMBL" id="SUZ51987.1"/>
    </source>
</evidence>
<dbReference type="SUPFAM" id="SSF53244">
    <property type="entry name" value="MurD-like peptide ligases, peptide-binding domain"/>
    <property type="match status" value="1"/>
</dbReference>
<gene>
    <name evidence="11" type="ORF">METZ01_LOCUS4841</name>
</gene>
<dbReference type="EC" id="6.3.2.17" evidence="3"/>
<keyword evidence="5" id="KW-0479">Metal-binding</keyword>
<evidence type="ECO:0000256" key="6">
    <source>
        <dbReference type="ARBA" id="ARBA00022741"/>
    </source>
</evidence>
<dbReference type="EMBL" id="UINC01000251">
    <property type="protein sequence ID" value="SUZ51987.1"/>
    <property type="molecule type" value="Genomic_DNA"/>
</dbReference>
<evidence type="ECO:0000259" key="10">
    <source>
        <dbReference type="Pfam" id="PF08245"/>
    </source>
</evidence>
<dbReference type="Gene3D" id="3.40.1190.10">
    <property type="entry name" value="Mur-like, catalytic domain"/>
    <property type="match status" value="1"/>
</dbReference>
<dbReference type="PROSITE" id="PS01011">
    <property type="entry name" value="FOLYLPOLYGLU_SYNT_1"/>
    <property type="match status" value="1"/>
</dbReference>
<dbReference type="GO" id="GO:0008841">
    <property type="term" value="F:dihydrofolate synthase activity"/>
    <property type="evidence" value="ECO:0007669"/>
    <property type="project" value="TreeGrafter"/>
</dbReference>
<dbReference type="AlphaFoldDB" id="A0A381NBT6"/>
<dbReference type="PANTHER" id="PTHR11136">
    <property type="entry name" value="FOLYLPOLYGLUTAMATE SYNTHASE-RELATED"/>
    <property type="match status" value="1"/>
</dbReference>
<dbReference type="GO" id="GO:0005737">
    <property type="term" value="C:cytoplasm"/>
    <property type="evidence" value="ECO:0007669"/>
    <property type="project" value="TreeGrafter"/>
</dbReference>